<dbReference type="AlphaFoldDB" id="A0AAV3M1B6"/>
<evidence type="ECO:0000313" key="10">
    <source>
        <dbReference type="Proteomes" id="UP000022311"/>
    </source>
</evidence>
<dbReference type="PANTHER" id="PTHR32322">
    <property type="entry name" value="INNER MEMBRANE TRANSPORTER"/>
    <property type="match status" value="1"/>
</dbReference>
<accession>A0AAV3M1B6</accession>
<feature type="transmembrane region" description="Helical" evidence="7">
    <location>
        <begin position="12"/>
        <end position="34"/>
    </location>
</feature>
<comment type="caution">
    <text evidence="9">The sequence shown here is derived from an EMBL/GenBank/DDBJ whole genome shotgun (WGS) entry which is preliminary data.</text>
</comment>
<dbReference type="SUPFAM" id="SSF103481">
    <property type="entry name" value="Multidrug resistance efflux transporter EmrE"/>
    <property type="match status" value="2"/>
</dbReference>
<feature type="transmembrane region" description="Helical" evidence="7">
    <location>
        <begin position="251"/>
        <end position="273"/>
    </location>
</feature>
<evidence type="ECO:0000256" key="2">
    <source>
        <dbReference type="ARBA" id="ARBA00007362"/>
    </source>
</evidence>
<dbReference type="PANTHER" id="PTHR32322:SF2">
    <property type="entry name" value="EAMA DOMAIN-CONTAINING PROTEIN"/>
    <property type="match status" value="1"/>
</dbReference>
<keyword evidence="3" id="KW-1003">Cell membrane</keyword>
<evidence type="ECO:0000256" key="1">
    <source>
        <dbReference type="ARBA" id="ARBA00004651"/>
    </source>
</evidence>
<dbReference type="InterPro" id="IPR050638">
    <property type="entry name" value="AA-Vitamin_Transporters"/>
</dbReference>
<protein>
    <submittedName>
        <fullName evidence="9">EamA-like transporter family protein</fullName>
    </submittedName>
</protein>
<organism evidence="9 10">
    <name type="scientific">Providencia alcalifaciens 205/92</name>
    <dbReference type="NCBI Taxonomy" id="1256988"/>
    <lineage>
        <taxon>Bacteria</taxon>
        <taxon>Pseudomonadati</taxon>
        <taxon>Pseudomonadota</taxon>
        <taxon>Gammaproteobacteria</taxon>
        <taxon>Enterobacterales</taxon>
        <taxon>Morganellaceae</taxon>
        <taxon>Providencia</taxon>
    </lineage>
</organism>
<dbReference type="InterPro" id="IPR037185">
    <property type="entry name" value="EmrE-like"/>
</dbReference>
<keyword evidence="5 7" id="KW-1133">Transmembrane helix</keyword>
<gene>
    <name evidence="9" type="ORF">HMPREF1563_4009</name>
</gene>
<feature type="transmembrane region" description="Helical" evidence="7">
    <location>
        <begin position="163"/>
        <end position="183"/>
    </location>
</feature>
<feature type="transmembrane region" description="Helical" evidence="7">
    <location>
        <begin position="135"/>
        <end position="157"/>
    </location>
</feature>
<keyword evidence="4 7" id="KW-0812">Transmembrane</keyword>
<feature type="transmembrane region" description="Helical" evidence="7">
    <location>
        <begin position="78"/>
        <end position="99"/>
    </location>
</feature>
<dbReference type="EMBL" id="JALD01000072">
    <property type="protein sequence ID" value="EUD09497.1"/>
    <property type="molecule type" value="Genomic_DNA"/>
</dbReference>
<proteinExistence type="inferred from homology"/>
<evidence type="ECO:0000256" key="3">
    <source>
        <dbReference type="ARBA" id="ARBA00022475"/>
    </source>
</evidence>
<feature type="transmembrane region" description="Helical" evidence="7">
    <location>
        <begin position="279"/>
        <end position="297"/>
    </location>
</feature>
<feature type="transmembrane region" description="Helical" evidence="7">
    <location>
        <begin position="226"/>
        <end position="244"/>
    </location>
</feature>
<dbReference type="Gene3D" id="1.10.3730.20">
    <property type="match status" value="2"/>
</dbReference>
<feature type="transmembrane region" description="Helical" evidence="7">
    <location>
        <begin position="105"/>
        <end position="123"/>
    </location>
</feature>
<evidence type="ECO:0000256" key="6">
    <source>
        <dbReference type="ARBA" id="ARBA00023136"/>
    </source>
</evidence>
<comment type="similarity">
    <text evidence="2">Belongs to the EamA transporter family.</text>
</comment>
<reference evidence="9 10" key="1">
    <citation type="submission" date="2014-01" db="EMBL/GenBank/DDBJ databases">
        <authorList>
            <person name="Durkin A.S."/>
            <person name="McCorrison J."/>
            <person name="Torralba M."/>
            <person name="Gillis M."/>
            <person name="Haft D.H."/>
            <person name="Methe B."/>
            <person name="Sutton G."/>
            <person name="Nelson K.E."/>
        </authorList>
    </citation>
    <scope>NUCLEOTIDE SEQUENCE [LARGE SCALE GENOMIC DNA]</scope>
    <source>
        <strain evidence="9 10">205/92</strain>
    </source>
</reference>
<feature type="transmembrane region" description="Helical" evidence="7">
    <location>
        <begin position="192"/>
        <end position="214"/>
    </location>
</feature>
<feature type="transmembrane region" description="Helical" evidence="7">
    <location>
        <begin position="46"/>
        <end position="66"/>
    </location>
</feature>
<dbReference type="Proteomes" id="UP000022311">
    <property type="component" value="Unassembled WGS sequence"/>
</dbReference>
<feature type="domain" description="EamA" evidence="8">
    <location>
        <begin position="161"/>
        <end position="298"/>
    </location>
</feature>
<evidence type="ECO:0000256" key="7">
    <source>
        <dbReference type="SAM" id="Phobius"/>
    </source>
</evidence>
<dbReference type="GO" id="GO:0016020">
    <property type="term" value="C:membrane"/>
    <property type="evidence" value="ECO:0007669"/>
    <property type="project" value="UniProtKB-SubCell"/>
</dbReference>
<evidence type="ECO:0000259" key="8">
    <source>
        <dbReference type="Pfam" id="PF00892"/>
    </source>
</evidence>
<keyword evidence="6 7" id="KW-0472">Membrane</keyword>
<dbReference type="InterPro" id="IPR000620">
    <property type="entry name" value="EamA_dom"/>
</dbReference>
<comment type="subcellular location">
    <subcellularLocation>
        <location evidence="1">Cell membrane</location>
        <topology evidence="1">Multi-pass membrane protein</topology>
    </subcellularLocation>
</comment>
<evidence type="ECO:0000256" key="5">
    <source>
        <dbReference type="ARBA" id="ARBA00022989"/>
    </source>
</evidence>
<feature type="domain" description="EamA" evidence="8">
    <location>
        <begin position="13"/>
        <end position="146"/>
    </location>
</feature>
<name>A0AAV3M1B6_9GAMM</name>
<evidence type="ECO:0000313" key="9">
    <source>
        <dbReference type="EMBL" id="EUD09497.1"/>
    </source>
</evidence>
<sequence length="302" mass="32449">MKNNKYLRPVNMIVLQMICVSILWGGTFIAGRVLQSDISPLLSATVRFLFASVSLVILLSVTRLGWKKINIRQFAQVLLLGCSGIFIYQVLFFYGLQLIPASRAALLVAINPAMIALISYLLWREKITLMKGVGISCCVLGATILLSAKTSGVNGFLTNQGDIAILGCVVSWGIYTVAGRNIIREIGAMHTVAYAVLLGTLLLIIVTGMAGQLTIEGVAHLTNTDIVSLFYLGVLGSALAYIWYYQGIDQLGAASAGSFIALNPLTAVIIGALFLNEEITFSALLGGIVIIFGLWVTNKSRV</sequence>
<dbReference type="Pfam" id="PF00892">
    <property type="entry name" value="EamA"/>
    <property type="match status" value="2"/>
</dbReference>
<evidence type="ECO:0000256" key="4">
    <source>
        <dbReference type="ARBA" id="ARBA00022692"/>
    </source>
</evidence>